<organism evidence="2 3">
    <name type="scientific">Flavobacterium magnum</name>
    <dbReference type="NCBI Taxonomy" id="2162713"/>
    <lineage>
        <taxon>Bacteria</taxon>
        <taxon>Pseudomonadati</taxon>
        <taxon>Bacteroidota</taxon>
        <taxon>Flavobacteriia</taxon>
        <taxon>Flavobacteriales</taxon>
        <taxon>Flavobacteriaceae</taxon>
        <taxon>Flavobacterium</taxon>
    </lineage>
</organism>
<dbReference type="Proteomes" id="UP000244193">
    <property type="component" value="Chromosome"/>
</dbReference>
<evidence type="ECO:0000313" key="3">
    <source>
        <dbReference type="Proteomes" id="UP000244193"/>
    </source>
</evidence>
<evidence type="ECO:0008006" key="4">
    <source>
        <dbReference type="Google" id="ProtNLM"/>
    </source>
</evidence>
<gene>
    <name evidence="2" type="ORF">HYN48_01255</name>
</gene>
<evidence type="ECO:0000313" key="2">
    <source>
        <dbReference type="EMBL" id="AWA28825.1"/>
    </source>
</evidence>
<reference evidence="2 3" key="1">
    <citation type="submission" date="2018-04" db="EMBL/GenBank/DDBJ databases">
        <title>Genome sequencing of Flavobacterium sp. HYN0048.</title>
        <authorList>
            <person name="Yi H."/>
            <person name="Baek C."/>
        </authorList>
    </citation>
    <scope>NUCLEOTIDE SEQUENCE [LARGE SCALE GENOMIC DNA]</scope>
    <source>
        <strain evidence="2 3">HYN0048</strain>
    </source>
</reference>
<feature type="chain" id="PRO_5015620826" description="Outer membrane protein beta-barrel domain-containing protein" evidence="1">
    <location>
        <begin position="18"/>
        <end position="165"/>
    </location>
</feature>
<keyword evidence="1" id="KW-0732">Signal</keyword>
<protein>
    <recommendedName>
        <fullName evidence="4">Outer membrane protein beta-barrel domain-containing protein</fullName>
    </recommendedName>
</protein>
<dbReference type="AlphaFoldDB" id="A0A2S0RBA1"/>
<sequence>MKIITSVLLLCGFCALGQPTPGDHDFYKALQASAGYSYVGAQDGNQAYHFAEIGVNRARYGGRHGGGFEYGISTDVGLNTHKLVVGPKVEGIMYFQLLAVGAALGAYTDFDAFSPRLVPIFGLGGPKFRLTFNPHIKLRNKDVLPVPGLVNLTVNFTLDRKPMDK</sequence>
<accession>A0A2S0RBA1</accession>
<dbReference type="EMBL" id="CP028811">
    <property type="protein sequence ID" value="AWA28825.1"/>
    <property type="molecule type" value="Genomic_DNA"/>
</dbReference>
<feature type="signal peptide" evidence="1">
    <location>
        <begin position="1"/>
        <end position="17"/>
    </location>
</feature>
<keyword evidence="3" id="KW-1185">Reference proteome</keyword>
<dbReference type="OrthoDB" id="1448547at2"/>
<evidence type="ECO:0000256" key="1">
    <source>
        <dbReference type="SAM" id="SignalP"/>
    </source>
</evidence>
<dbReference type="RefSeq" id="WP_108369412.1">
    <property type="nucleotide sequence ID" value="NZ_CP028811.1"/>
</dbReference>
<dbReference type="KEGG" id="fmg:HYN48_01255"/>
<proteinExistence type="predicted"/>
<name>A0A2S0RBA1_9FLAO</name>